<evidence type="ECO:0000259" key="2">
    <source>
        <dbReference type="Pfam" id="PF12705"/>
    </source>
</evidence>
<sequence length="1000" mass="108936">MLDASSLFEGPGPRLFGLPPGVDFPAALVRGLRARMAGAPPEAMARVELYVNTQRMRRRVVELMTAEGAGFLPRIRLVTELPPVPGLPAPVPPLRRRLELAQLVARLIEAQPDIAPRSALFDLSDSLADLIDEMQGEGVPPEAIARLDVADHSAHWQRTQTFMAIVAPMFGADAPDAQALARMTVERIAARWAEAPPDHPVIVAGSTGSRGTTALFMQAVARLPQGALVLPGFDFDLPAEVWDGLGDALTAEDHPQFRFHRLMGLVGAAPSQVHRWTDEDPPSPARNRLISLSLRPAPVTDQWLTEGQRLTDLALAAEGMTLIEAAGPRAEALAVAIILRKAAEEGRRAALITSDRGLTRQVAAALDRWGIVPDDSAGRPLALSAPGRFLRHVARLFGQRLTGEALLTLLKHPLTATGSDRGNHLRWTRDLELHLRRKGPPFPTGTDLDLWAGARPDDGVADWARWLGGRIEGLDAAGTRPLSDHVAAHLALAEALAAGPAGTDTGELWLKEAGEAARAAVEELRREAPHGGELTTADYTDLFDAILARGEVREAVQAHPGLMIWGTLEARVQGADLVILGGLNDGTWPQLPPPDPWLNRQMRLRAGLLLPERRIGLSAHDYSQAVAAPEVVLTRATRNAEAETVPSRWLNRLMNLMSGLKTQGGPEALEAMRARGRGWLALASALEQPEAPVPLAARPAPQPPVSARPDRLAVTGIRTLIRDPYAIYARHILRLYPLDPLHRAPDARLRGSILHRILEEFVKDRAPGTDRAAERARLMRIAETVLTDEVPWPAARALWLARLDRAADFFLETEAAHGGTPVVLEEEGRVDLAPLRFTLTAKPDRIDRLPDGRLHILDYKTGTPPTRKQQEQFDKQLLLEAAMAEHGGFRKLGSTDVARISYIGLGSSPKVESVETDAALLGQVWEGLHALVGRYLRREQGYVSRRAMFGERFPGDYDHLARFGEWEMSDSPVPVPVGEEAGAPSGEARPRDRTRPEDAA</sequence>
<dbReference type="NCBIfam" id="TIGR02786">
    <property type="entry name" value="addB_alphas"/>
    <property type="match status" value="1"/>
</dbReference>
<evidence type="ECO:0000313" key="4">
    <source>
        <dbReference type="Proteomes" id="UP000244060"/>
    </source>
</evidence>
<protein>
    <submittedName>
        <fullName evidence="3">Double-strand break repair protein AddB</fullName>
    </submittedName>
</protein>
<reference evidence="3 4" key="1">
    <citation type="submission" date="2018-04" db="EMBL/GenBank/DDBJ databases">
        <title>Genomic Encyclopedia of Type Strains, Phase III (KMG-III): the genomes of soil and plant-associated and newly described type strains.</title>
        <authorList>
            <person name="Whitman W."/>
        </authorList>
    </citation>
    <scope>NUCLEOTIDE SEQUENCE [LARGE SCALE GENOMIC DNA]</scope>
    <source>
        <strain evidence="3 4">KA25</strain>
    </source>
</reference>
<dbReference type="EMBL" id="QAOT01000012">
    <property type="protein sequence ID" value="PTR16752.1"/>
    <property type="molecule type" value="Genomic_DNA"/>
</dbReference>
<accession>A0A2T5K2V9</accession>
<dbReference type="SUPFAM" id="SSF52980">
    <property type="entry name" value="Restriction endonuclease-like"/>
    <property type="match status" value="1"/>
</dbReference>
<evidence type="ECO:0000313" key="3">
    <source>
        <dbReference type="EMBL" id="PTR16752.1"/>
    </source>
</evidence>
<dbReference type="InterPro" id="IPR011604">
    <property type="entry name" value="PDDEXK-like_dom_sf"/>
</dbReference>
<feature type="compositionally biased region" description="Basic and acidic residues" evidence="1">
    <location>
        <begin position="988"/>
        <end position="1000"/>
    </location>
</feature>
<dbReference type="Gene3D" id="3.90.320.10">
    <property type="match status" value="1"/>
</dbReference>
<feature type="domain" description="PD-(D/E)XK endonuclease-like" evidence="2">
    <location>
        <begin position="711"/>
        <end position="915"/>
    </location>
</feature>
<dbReference type="Proteomes" id="UP000244060">
    <property type="component" value="Unassembled WGS sequence"/>
</dbReference>
<feature type="region of interest" description="Disordered" evidence="1">
    <location>
        <begin position="968"/>
        <end position="1000"/>
    </location>
</feature>
<dbReference type="InterPro" id="IPR038726">
    <property type="entry name" value="PDDEXK_AddAB-type"/>
</dbReference>
<dbReference type="InterPro" id="IPR014153">
    <property type="entry name" value="Ds_break_AddB"/>
</dbReference>
<keyword evidence="4" id="KW-1185">Reference proteome</keyword>
<dbReference type="AlphaFoldDB" id="A0A2T5K2V9"/>
<dbReference type="InterPro" id="IPR027417">
    <property type="entry name" value="P-loop_NTPase"/>
</dbReference>
<dbReference type="InterPro" id="IPR011335">
    <property type="entry name" value="Restrct_endonuc-II-like"/>
</dbReference>
<comment type="caution">
    <text evidence="3">The sequence shown here is derived from an EMBL/GenBank/DDBJ whole genome shotgun (WGS) entry which is preliminary data.</text>
</comment>
<proteinExistence type="predicted"/>
<gene>
    <name evidence="3" type="ORF">C8J28_11249</name>
</gene>
<dbReference type="Pfam" id="PF12705">
    <property type="entry name" value="PDDEXK_1"/>
    <property type="match status" value="1"/>
</dbReference>
<dbReference type="SUPFAM" id="SSF52540">
    <property type="entry name" value="P-loop containing nucleoside triphosphate hydrolases"/>
    <property type="match status" value="1"/>
</dbReference>
<organism evidence="3 4">
    <name type="scientific">Cereibacter azotoformans</name>
    <dbReference type="NCBI Taxonomy" id="43057"/>
    <lineage>
        <taxon>Bacteria</taxon>
        <taxon>Pseudomonadati</taxon>
        <taxon>Pseudomonadota</taxon>
        <taxon>Alphaproteobacteria</taxon>
        <taxon>Rhodobacterales</taxon>
        <taxon>Paracoccaceae</taxon>
        <taxon>Cereibacter</taxon>
    </lineage>
</organism>
<evidence type="ECO:0000256" key="1">
    <source>
        <dbReference type="SAM" id="MobiDB-lite"/>
    </source>
</evidence>
<name>A0A2T5K2V9_9RHOB</name>